<dbReference type="GO" id="GO:0016740">
    <property type="term" value="F:transferase activity"/>
    <property type="evidence" value="ECO:0007669"/>
    <property type="project" value="UniProtKB-KW"/>
</dbReference>
<keyword evidence="2" id="KW-0808">Transferase</keyword>
<evidence type="ECO:0000313" key="2">
    <source>
        <dbReference type="EMBL" id="MBA2951148.1"/>
    </source>
</evidence>
<dbReference type="InterPro" id="IPR011009">
    <property type="entry name" value="Kinase-like_dom_sf"/>
</dbReference>
<name>A0A7W0DUW4_9ACTN</name>
<evidence type="ECO:0000259" key="1">
    <source>
        <dbReference type="Pfam" id="PF01636"/>
    </source>
</evidence>
<dbReference type="Gene3D" id="3.90.1200.10">
    <property type="match status" value="1"/>
</dbReference>
<evidence type="ECO:0000313" key="3">
    <source>
        <dbReference type="Proteomes" id="UP000545761"/>
    </source>
</evidence>
<proteinExistence type="predicted"/>
<reference evidence="2 3" key="1">
    <citation type="submission" date="2020-07" db="EMBL/GenBank/DDBJ databases">
        <title>Streptomyces isolated from Indian soil.</title>
        <authorList>
            <person name="Mandal S."/>
            <person name="Maiti P.K."/>
        </authorList>
    </citation>
    <scope>NUCLEOTIDE SEQUENCE [LARGE SCALE GENOMIC DNA]</scope>
    <source>
        <strain evidence="2 3">PSKA28</strain>
    </source>
</reference>
<sequence length="247" mass="27057">MSEIVDEVVPMRGGRITRGVVRIGDTVRRPASAASPFVASLLDLLESRGFTGAPRYLGRDQTGRDTFSYVPGWVPPKFRPWTDAQVAAAGALARAMHNATRGSDLAGQHQVVCHNDLGPNNAVFQDDMPVAFIDFDMAAPGSPLEDVGYMTWLWCVSSKAGAPPVDVQATQVRVLVDAYGLTCPERAVLVDAMLERQARNARFWAEVQAGSKAVEATAQQISDRIAWSWREHEHTAEHRKVFEDAVK</sequence>
<organism evidence="2 3">
    <name type="scientific">Streptomyces himalayensis subsp. himalayensis</name>
    <dbReference type="NCBI Taxonomy" id="2756131"/>
    <lineage>
        <taxon>Bacteria</taxon>
        <taxon>Bacillati</taxon>
        <taxon>Actinomycetota</taxon>
        <taxon>Actinomycetes</taxon>
        <taxon>Kitasatosporales</taxon>
        <taxon>Streptomycetaceae</taxon>
        <taxon>Streptomyces</taxon>
        <taxon>Streptomyces himalayensis</taxon>
    </lineage>
</organism>
<dbReference type="InterPro" id="IPR002575">
    <property type="entry name" value="Aminoglycoside_PTrfase"/>
</dbReference>
<dbReference type="SUPFAM" id="SSF56112">
    <property type="entry name" value="Protein kinase-like (PK-like)"/>
    <property type="match status" value="1"/>
</dbReference>
<gene>
    <name evidence="2" type="ORF">H1D24_36735</name>
</gene>
<accession>A0A7W0DUW4</accession>
<feature type="domain" description="Aminoglycoside phosphotransferase" evidence="1">
    <location>
        <begin position="65"/>
        <end position="158"/>
    </location>
</feature>
<dbReference type="Proteomes" id="UP000545761">
    <property type="component" value="Unassembled WGS sequence"/>
</dbReference>
<protein>
    <submittedName>
        <fullName evidence="2">Phosphotransferase</fullName>
    </submittedName>
</protein>
<comment type="caution">
    <text evidence="2">The sequence shown here is derived from an EMBL/GenBank/DDBJ whole genome shotgun (WGS) entry which is preliminary data.</text>
</comment>
<dbReference type="AlphaFoldDB" id="A0A7W0DUW4"/>
<dbReference type="EMBL" id="JACEHE010000039">
    <property type="protein sequence ID" value="MBA2951148.1"/>
    <property type="molecule type" value="Genomic_DNA"/>
</dbReference>
<dbReference type="Pfam" id="PF01636">
    <property type="entry name" value="APH"/>
    <property type="match status" value="1"/>
</dbReference>
<dbReference type="RefSeq" id="WP_181662067.1">
    <property type="nucleotide sequence ID" value="NZ_JACEHE010000039.1"/>
</dbReference>